<feature type="compositionally biased region" description="Pro residues" evidence="1">
    <location>
        <begin position="442"/>
        <end position="452"/>
    </location>
</feature>
<dbReference type="Pfam" id="PF20414">
    <property type="entry name" value="DUF6698"/>
    <property type="match status" value="1"/>
</dbReference>
<dbReference type="OrthoDB" id="3220614at2759"/>
<comment type="caution">
    <text evidence="2">The sequence shown here is derived from an EMBL/GenBank/DDBJ whole genome shotgun (WGS) entry which is preliminary data.</text>
</comment>
<dbReference type="AlphaFoldDB" id="A0A4Q2D993"/>
<sequence length="498" mass="55137">MIPRGCNALLVGDSITFGGTSTSKNPSTAVKHNILEVNGLIASYIVMHYRNALSSQSKFSITDGLFELDDFYRNCCKLLVDDDPLAEHILQKINRVRDGNAIPARCAMCRLKTQSPYFEHNSSRPKVVRISNLPLNHLELNNLVRQSLPPVSSSSQHELTATSPRTHRVPTVTHLSIHQVELALTVPTLPAHRFLALIKQTCQEDRSISYGDNQAKSLVIDDTSDDEYVIGPNPRRSAQTSQTLRRVASPEPPLHDNEDDDEDLSQPAPISPTLRRTVSREPASHDDDDDDMYGDDPEAGEYLETSRTGHRKQQDLGSDGEDFQSDDDKEDTTPTLPPNLQKIMYVALSLLESGSVSKAEKFFETAINLCQDPDLLAMMLEIWTTKQVTLTRKASIVSPSPERTLQTTPRRTLKHLSLIPAAFTPRPPSTPWNNLPAGSATPQPPPIPPTPHTPTQDLTQAQKRSSNTLDGRNDQEAAPTNTVKRRRLPKASAPATRV</sequence>
<feature type="region of interest" description="Disordered" evidence="1">
    <location>
        <begin position="421"/>
        <end position="498"/>
    </location>
</feature>
<evidence type="ECO:0000256" key="1">
    <source>
        <dbReference type="SAM" id="MobiDB-lite"/>
    </source>
</evidence>
<organism evidence="2 3">
    <name type="scientific">Candolleomyces aberdarensis</name>
    <dbReference type="NCBI Taxonomy" id="2316362"/>
    <lineage>
        <taxon>Eukaryota</taxon>
        <taxon>Fungi</taxon>
        <taxon>Dikarya</taxon>
        <taxon>Basidiomycota</taxon>
        <taxon>Agaricomycotina</taxon>
        <taxon>Agaricomycetes</taxon>
        <taxon>Agaricomycetidae</taxon>
        <taxon>Agaricales</taxon>
        <taxon>Agaricineae</taxon>
        <taxon>Psathyrellaceae</taxon>
        <taxon>Candolleomyces</taxon>
    </lineage>
</organism>
<name>A0A4Q2D993_9AGAR</name>
<dbReference type="Proteomes" id="UP000290288">
    <property type="component" value="Unassembled WGS sequence"/>
</dbReference>
<evidence type="ECO:0000313" key="2">
    <source>
        <dbReference type="EMBL" id="RXW15281.1"/>
    </source>
</evidence>
<feature type="compositionally biased region" description="Polar residues" evidence="1">
    <location>
        <begin position="456"/>
        <end position="470"/>
    </location>
</feature>
<protein>
    <submittedName>
        <fullName evidence="2">Uncharacterized protein</fullName>
    </submittedName>
</protein>
<feature type="compositionally biased region" description="Acidic residues" evidence="1">
    <location>
        <begin position="286"/>
        <end position="301"/>
    </location>
</feature>
<keyword evidence="3" id="KW-1185">Reference proteome</keyword>
<dbReference type="EMBL" id="SDEE01000571">
    <property type="protein sequence ID" value="RXW15281.1"/>
    <property type="molecule type" value="Genomic_DNA"/>
</dbReference>
<dbReference type="InterPro" id="IPR046521">
    <property type="entry name" value="DUF6698"/>
</dbReference>
<feature type="compositionally biased region" description="Acidic residues" evidence="1">
    <location>
        <begin position="318"/>
        <end position="330"/>
    </location>
</feature>
<feature type="region of interest" description="Disordered" evidence="1">
    <location>
        <begin position="225"/>
        <end position="337"/>
    </location>
</feature>
<gene>
    <name evidence="2" type="ORF">EST38_g10575</name>
</gene>
<evidence type="ECO:0000313" key="3">
    <source>
        <dbReference type="Proteomes" id="UP000290288"/>
    </source>
</evidence>
<accession>A0A4Q2D993</accession>
<proteinExistence type="predicted"/>
<reference evidence="2 3" key="1">
    <citation type="submission" date="2019-01" db="EMBL/GenBank/DDBJ databases">
        <title>Draft genome sequence of Psathyrella aberdarensis IHI B618.</title>
        <authorList>
            <person name="Buettner E."/>
            <person name="Kellner H."/>
        </authorList>
    </citation>
    <scope>NUCLEOTIDE SEQUENCE [LARGE SCALE GENOMIC DNA]</scope>
    <source>
        <strain evidence="2 3">IHI B618</strain>
    </source>
</reference>
<dbReference type="STRING" id="2316362.A0A4Q2D993"/>